<proteinExistence type="inferred from homology"/>
<reference evidence="7 8" key="1">
    <citation type="journal article" date="2023" name="IMA Fungus">
        <title>Comparative genomic study of the Penicillium genus elucidates a diverse pangenome and 15 lateral gene transfer events.</title>
        <authorList>
            <person name="Petersen C."/>
            <person name="Sorensen T."/>
            <person name="Nielsen M.R."/>
            <person name="Sondergaard T.E."/>
            <person name="Sorensen J.L."/>
            <person name="Fitzpatrick D.A."/>
            <person name="Frisvad J.C."/>
            <person name="Nielsen K.L."/>
        </authorList>
    </citation>
    <scope>NUCLEOTIDE SEQUENCE [LARGE SCALE GENOMIC DNA]</scope>
    <source>
        <strain evidence="7 8">IBT 35679</strain>
    </source>
</reference>
<comment type="caution">
    <text evidence="7">The sequence shown here is derived from an EMBL/GenBank/DDBJ whole genome shotgun (WGS) entry which is preliminary data.</text>
</comment>
<keyword evidence="3 6" id="KW-0812">Transmembrane</keyword>
<dbReference type="EMBL" id="JAQIZZ010000008">
    <property type="protein sequence ID" value="KAJ5525255.1"/>
    <property type="molecule type" value="Genomic_DNA"/>
</dbReference>
<keyword evidence="8" id="KW-1185">Reference proteome</keyword>
<evidence type="ECO:0000256" key="6">
    <source>
        <dbReference type="SAM" id="Phobius"/>
    </source>
</evidence>
<evidence type="ECO:0000256" key="5">
    <source>
        <dbReference type="ARBA" id="ARBA00023136"/>
    </source>
</evidence>
<dbReference type="Proteomes" id="UP001220324">
    <property type="component" value="Unassembled WGS sequence"/>
</dbReference>
<feature type="transmembrane region" description="Helical" evidence="6">
    <location>
        <begin position="108"/>
        <end position="132"/>
    </location>
</feature>
<dbReference type="InterPro" id="IPR005349">
    <property type="entry name" value="TMEM14"/>
</dbReference>
<dbReference type="Gene3D" id="1.10.10.1740">
    <property type="entry name" value="Transmembrane protein 14-like"/>
    <property type="match status" value="1"/>
</dbReference>
<evidence type="ECO:0000313" key="8">
    <source>
        <dbReference type="Proteomes" id="UP001220324"/>
    </source>
</evidence>
<evidence type="ECO:0000313" key="7">
    <source>
        <dbReference type="EMBL" id="KAJ5525255.1"/>
    </source>
</evidence>
<accession>A0AAD6CMB4</accession>
<evidence type="ECO:0000256" key="2">
    <source>
        <dbReference type="ARBA" id="ARBA00007590"/>
    </source>
</evidence>
<gene>
    <name evidence="7" type="ORF">N7494_011905</name>
</gene>
<comment type="similarity">
    <text evidence="2">Belongs to the TMEM14 family.</text>
</comment>
<comment type="subcellular location">
    <subcellularLocation>
        <location evidence="1">Membrane</location>
    </subcellularLocation>
</comment>
<evidence type="ECO:0000256" key="3">
    <source>
        <dbReference type="ARBA" id="ARBA00022692"/>
    </source>
</evidence>
<keyword evidence="4 6" id="KW-1133">Transmembrane helix</keyword>
<dbReference type="Pfam" id="PF03647">
    <property type="entry name" value="Tmemb_14"/>
    <property type="match status" value="1"/>
</dbReference>
<dbReference type="AlphaFoldDB" id="A0AAD6CMB4"/>
<keyword evidence="5 6" id="KW-0472">Membrane</keyword>
<evidence type="ECO:0000256" key="1">
    <source>
        <dbReference type="ARBA" id="ARBA00004370"/>
    </source>
</evidence>
<feature type="transmembrane region" description="Helical" evidence="6">
    <location>
        <begin position="36"/>
        <end position="59"/>
    </location>
</feature>
<sequence length="147" mass="15607">MSMIAYARTGSAQPFGSDQSTNTALALSFIVMLRGAFISACSGSILPISAGVFCGALYLFSFERLRNGQSYGNELALLVSFAMAFESIPQIKLLQIGGTPLSLGFGPFAIFGLVIFGGAFGIWLPVGLSLLFTIPSLYWDIFNVDGI</sequence>
<name>A0AAD6CMB4_9EURO</name>
<dbReference type="GO" id="GO:0016020">
    <property type="term" value="C:membrane"/>
    <property type="evidence" value="ECO:0007669"/>
    <property type="project" value="UniProtKB-SubCell"/>
</dbReference>
<organism evidence="7 8">
    <name type="scientific">Penicillium frequentans</name>
    <dbReference type="NCBI Taxonomy" id="3151616"/>
    <lineage>
        <taxon>Eukaryota</taxon>
        <taxon>Fungi</taxon>
        <taxon>Dikarya</taxon>
        <taxon>Ascomycota</taxon>
        <taxon>Pezizomycotina</taxon>
        <taxon>Eurotiomycetes</taxon>
        <taxon>Eurotiomycetidae</taxon>
        <taxon>Eurotiales</taxon>
        <taxon>Aspergillaceae</taxon>
        <taxon>Penicillium</taxon>
    </lineage>
</organism>
<protein>
    <submittedName>
        <fullName evidence="7">Uncharacterized protein</fullName>
    </submittedName>
</protein>
<evidence type="ECO:0000256" key="4">
    <source>
        <dbReference type="ARBA" id="ARBA00022989"/>
    </source>
</evidence>
<dbReference type="InterPro" id="IPR044890">
    <property type="entry name" value="TMEM14_sf"/>
</dbReference>